<dbReference type="PROSITE" id="PS51296">
    <property type="entry name" value="RIESKE"/>
    <property type="match status" value="1"/>
</dbReference>
<name>A0A317T416_9CHLB</name>
<proteinExistence type="inferred from homology"/>
<dbReference type="Proteomes" id="UP000246278">
    <property type="component" value="Unassembled WGS sequence"/>
</dbReference>
<feature type="domain" description="Rieske" evidence="7">
    <location>
        <begin position="5"/>
        <end position="99"/>
    </location>
</feature>
<gene>
    <name evidence="8" type="ORF">CR164_10200</name>
</gene>
<comment type="cofactor">
    <cofactor evidence="5">
        <name>[2Fe-2S] cluster</name>
        <dbReference type="ChEBI" id="CHEBI:190135"/>
    </cofactor>
</comment>
<dbReference type="GO" id="GO:0046872">
    <property type="term" value="F:metal ion binding"/>
    <property type="evidence" value="ECO:0007669"/>
    <property type="project" value="UniProtKB-KW"/>
</dbReference>
<dbReference type="SUPFAM" id="SSF50022">
    <property type="entry name" value="ISP domain"/>
    <property type="match status" value="1"/>
</dbReference>
<keyword evidence="9" id="KW-1185">Reference proteome</keyword>
<reference evidence="9" key="1">
    <citation type="submission" date="2017-10" db="EMBL/GenBank/DDBJ databases">
        <authorList>
            <person name="Gaisin V.A."/>
            <person name="Rysina M.S."/>
            <person name="Grouzdev D.S."/>
        </authorList>
    </citation>
    <scope>NUCLEOTIDE SEQUENCE [LARGE SCALE GENOMIC DNA]</scope>
    <source>
        <strain evidence="9">V1</strain>
    </source>
</reference>
<dbReference type="Gene3D" id="2.102.10.10">
    <property type="entry name" value="Rieske [2Fe-2S] iron-sulphur domain"/>
    <property type="match status" value="1"/>
</dbReference>
<evidence type="ECO:0000313" key="9">
    <source>
        <dbReference type="Proteomes" id="UP000246278"/>
    </source>
</evidence>
<protein>
    <submittedName>
        <fullName evidence="8">(2Fe-2S)-binding protein</fullName>
    </submittedName>
</protein>
<evidence type="ECO:0000256" key="5">
    <source>
        <dbReference type="ARBA" id="ARBA00034078"/>
    </source>
</evidence>
<dbReference type="OrthoDB" id="593800at2"/>
<evidence type="ECO:0000256" key="1">
    <source>
        <dbReference type="ARBA" id="ARBA00022714"/>
    </source>
</evidence>
<comment type="caution">
    <text evidence="8">The sequence shown here is derived from an EMBL/GenBank/DDBJ whole genome shotgun (WGS) entry which is preliminary data.</text>
</comment>
<keyword evidence="3" id="KW-0408">Iron</keyword>
<keyword evidence="2" id="KW-0479">Metal-binding</keyword>
<keyword evidence="1" id="KW-0001">2Fe-2S</keyword>
<dbReference type="PANTHER" id="PTHR21496">
    <property type="entry name" value="FERREDOXIN-RELATED"/>
    <property type="match status" value="1"/>
</dbReference>
<dbReference type="RefSeq" id="WP_110023893.1">
    <property type="nucleotide sequence ID" value="NZ_PDNZ01000007.1"/>
</dbReference>
<evidence type="ECO:0000256" key="6">
    <source>
        <dbReference type="ARBA" id="ARBA00038001"/>
    </source>
</evidence>
<organism evidence="8 9">
    <name type="scientific">Prosthecochloris marina</name>
    <dbReference type="NCBI Taxonomy" id="2017681"/>
    <lineage>
        <taxon>Bacteria</taxon>
        <taxon>Pseudomonadati</taxon>
        <taxon>Chlorobiota</taxon>
        <taxon>Chlorobiia</taxon>
        <taxon>Chlorobiales</taxon>
        <taxon>Chlorobiaceae</taxon>
        <taxon>Prosthecochloris</taxon>
    </lineage>
</organism>
<evidence type="ECO:0000256" key="2">
    <source>
        <dbReference type="ARBA" id="ARBA00022723"/>
    </source>
</evidence>
<dbReference type="PANTHER" id="PTHR21496:SF0">
    <property type="entry name" value="RIESKE DOMAIN-CONTAINING PROTEIN"/>
    <property type="match status" value="1"/>
</dbReference>
<dbReference type="Pfam" id="PF00355">
    <property type="entry name" value="Rieske"/>
    <property type="match status" value="1"/>
</dbReference>
<dbReference type="CDD" id="cd03467">
    <property type="entry name" value="Rieske"/>
    <property type="match status" value="1"/>
</dbReference>
<sequence>MNWYKVLENASEIAENQVMEATAGGRTIALSKVNGVICALGGECSHEGGPLGKGDIENGHLVCPWHGWEFEPCTGRDVYNPARGVESFTVEVRGDGVYVEV</sequence>
<dbReference type="AlphaFoldDB" id="A0A317T416"/>
<keyword evidence="4" id="KW-0411">Iron-sulfur</keyword>
<comment type="similarity">
    <text evidence="6">Belongs to the bacterial ring-hydroxylating dioxygenase ferredoxin component family.</text>
</comment>
<evidence type="ECO:0000256" key="3">
    <source>
        <dbReference type="ARBA" id="ARBA00023004"/>
    </source>
</evidence>
<dbReference type="GO" id="GO:0051537">
    <property type="term" value="F:2 iron, 2 sulfur cluster binding"/>
    <property type="evidence" value="ECO:0007669"/>
    <property type="project" value="UniProtKB-KW"/>
</dbReference>
<evidence type="ECO:0000259" key="7">
    <source>
        <dbReference type="PROSITE" id="PS51296"/>
    </source>
</evidence>
<evidence type="ECO:0000256" key="4">
    <source>
        <dbReference type="ARBA" id="ARBA00023014"/>
    </source>
</evidence>
<evidence type="ECO:0000313" key="8">
    <source>
        <dbReference type="EMBL" id="PWW81398.1"/>
    </source>
</evidence>
<accession>A0A317T416</accession>
<dbReference type="InterPro" id="IPR017941">
    <property type="entry name" value="Rieske_2Fe-2S"/>
</dbReference>
<dbReference type="InterPro" id="IPR036922">
    <property type="entry name" value="Rieske_2Fe-2S_sf"/>
</dbReference>
<dbReference type="EMBL" id="PDNZ01000007">
    <property type="protein sequence ID" value="PWW81398.1"/>
    <property type="molecule type" value="Genomic_DNA"/>
</dbReference>